<evidence type="ECO:0000256" key="4">
    <source>
        <dbReference type="ARBA" id="ARBA00023163"/>
    </source>
</evidence>
<organism evidence="6 7">
    <name type="scientific">Phaeobacter porticola</name>
    <dbReference type="NCBI Taxonomy" id="1844006"/>
    <lineage>
        <taxon>Bacteria</taxon>
        <taxon>Pseudomonadati</taxon>
        <taxon>Pseudomonadota</taxon>
        <taxon>Alphaproteobacteria</taxon>
        <taxon>Rhodobacterales</taxon>
        <taxon>Roseobacteraceae</taxon>
        <taxon>Phaeobacter</taxon>
    </lineage>
</organism>
<dbReference type="SUPFAM" id="SSF53850">
    <property type="entry name" value="Periplasmic binding protein-like II"/>
    <property type="match status" value="1"/>
</dbReference>
<evidence type="ECO:0000256" key="1">
    <source>
        <dbReference type="ARBA" id="ARBA00009437"/>
    </source>
</evidence>
<evidence type="ECO:0000256" key="3">
    <source>
        <dbReference type="ARBA" id="ARBA00023125"/>
    </source>
</evidence>
<dbReference type="PANTHER" id="PTHR30126">
    <property type="entry name" value="HTH-TYPE TRANSCRIPTIONAL REGULATOR"/>
    <property type="match status" value="1"/>
</dbReference>
<dbReference type="InterPro" id="IPR005119">
    <property type="entry name" value="LysR_subst-bd"/>
</dbReference>
<keyword evidence="2" id="KW-0805">Transcription regulation</keyword>
<dbReference type="Pfam" id="PF03466">
    <property type="entry name" value="LysR_substrate"/>
    <property type="match status" value="1"/>
</dbReference>
<dbReference type="Gene3D" id="1.10.10.10">
    <property type="entry name" value="Winged helix-like DNA-binding domain superfamily/Winged helix DNA-binding domain"/>
    <property type="match status" value="1"/>
</dbReference>
<dbReference type="Pfam" id="PF00126">
    <property type="entry name" value="HTH_1"/>
    <property type="match status" value="1"/>
</dbReference>
<dbReference type="KEGG" id="php:PhaeoP97_02284"/>
<evidence type="ECO:0000313" key="7">
    <source>
        <dbReference type="Proteomes" id="UP000183859"/>
    </source>
</evidence>
<dbReference type="Gene3D" id="3.40.190.10">
    <property type="entry name" value="Periplasmic binding protein-like II"/>
    <property type="match status" value="2"/>
</dbReference>
<dbReference type="STRING" id="1844006.PhaeoP97_02284"/>
<dbReference type="InterPro" id="IPR036390">
    <property type="entry name" value="WH_DNA-bd_sf"/>
</dbReference>
<dbReference type="GO" id="GO:0000976">
    <property type="term" value="F:transcription cis-regulatory region binding"/>
    <property type="evidence" value="ECO:0007669"/>
    <property type="project" value="TreeGrafter"/>
</dbReference>
<proteinExistence type="inferred from homology"/>
<dbReference type="OrthoDB" id="7776850at2"/>
<dbReference type="RefSeq" id="WP_072505126.1">
    <property type="nucleotide sequence ID" value="NZ_CP016364.1"/>
</dbReference>
<dbReference type="GO" id="GO:0003700">
    <property type="term" value="F:DNA-binding transcription factor activity"/>
    <property type="evidence" value="ECO:0007669"/>
    <property type="project" value="InterPro"/>
</dbReference>
<evidence type="ECO:0000313" key="6">
    <source>
        <dbReference type="EMBL" id="APG47678.1"/>
    </source>
</evidence>
<name>A0A1L3I6C0_9RHOB</name>
<dbReference type="PROSITE" id="PS50931">
    <property type="entry name" value="HTH_LYSR"/>
    <property type="match status" value="1"/>
</dbReference>
<dbReference type="SUPFAM" id="SSF46785">
    <property type="entry name" value="Winged helix' DNA-binding domain"/>
    <property type="match status" value="1"/>
</dbReference>
<dbReference type="EMBL" id="CP016364">
    <property type="protein sequence ID" value="APG47678.1"/>
    <property type="molecule type" value="Genomic_DNA"/>
</dbReference>
<keyword evidence="7" id="KW-1185">Reference proteome</keyword>
<accession>A0A1L3I6C0</accession>
<dbReference type="PANTHER" id="PTHR30126:SF40">
    <property type="entry name" value="HTH-TYPE TRANSCRIPTIONAL REGULATOR GLTR"/>
    <property type="match status" value="1"/>
</dbReference>
<sequence length="325" mass="35881">MLMKGVTLRGLEVFEALAKTGSVAQTAALTGLSQPAVSQQLRNLESALGAELVNHGRRPMVLTPAGRNFLARTEAVLTELRLAQSELSVVDLNHLSTLSIGLIDDFDNDLTPRLATTLAESLVNCRFKMITASSHDILDALDARELHIAVAATSGALREGITEYPLVQDPFMLVAPRGMLRKPEAEMDILNALPFLRYEGSQLISQQIEAHLARQKLLFEERFEIGSHLSLMALVARRIGWAITTPLGYMRAARFHDEIEAFPLPFGAFSRRISLFSSADWADRVPRDVAQTMRRLVQGHMIDPAVQRLPWLAGDLKVLEDQSPG</sequence>
<gene>
    <name evidence="6" type="ORF">PhaeoP97_02284</name>
</gene>
<dbReference type="InterPro" id="IPR000847">
    <property type="entry name" value="LysR_HTH_N"/>
</dbReference>
<evidence type="ECO:0000259" key="5">
    <source>
        <dbReference type="PROSITE" id="PS50931"/>
    </source>
</evidence>
<protein>
    <submittedName>
        <fullName evidence="6">Transcriptional regulator, LysR family</fullName>
    </submittedName>
</protein>
<dbReference type="CDD" id="cd05466">
    <property type="entry name" value="PBP2_LTTR_substrate"/>
    <property type="match status" value="1"/>
</dbReference>
<reference evidence="7" key="1">
    <citation type="submission" date="2016-07" db="EMBL/GenBank/DDBJ databases">
        <title>Phaeobacter portensis sp. nov., a tropodithietic acid producing bacterium isolated from a German harbor.</title>
        <authorList>
            <person name="Freese H.M."/>
            <person name="Bunk B."/>
            <person name="Breider S."/>
            <person name="Brinkhoff T."/>
        </authorList>
    </citation>
    <scope>NUCLEOTIDE SEQUENCE [LARGE SCALE GENOMIC DNA]</scope>
    <source>
        <strain evidence="7">P97</strain>
    </source>
</reference>
<dbReference type="InterPro" id="IPR036388">
    <property type="entry name" value="WH-like_DNA-bd_sf"/>
</dbReference>
<feature type="domain" description="HTH lysR-type" evidence="5">
    <location>
        <begin position="6"/>
        <end position="63"/>
    </location>
</feature>
<keyword evidence="4" id="KW-0804">Transcription</keyword>
<keyword evidence="3" id="KW-0238">DNA-binding</keyword>
<dbReference type="AlphaFoldDB" id="A0A1L3I6C0"/>
<dbReference type="Proteomes" id="UP000183859">
    <property type="component" value="Chromosome"/>
</dbReference>
<comment type="similarity">
    <text evidence="1">Belongs to the LysR transcriptional regulatory family.</text>
</comment>
<evidence type="ECO:0000256" key="2">
    <source>
        <dbReference type="ARBA" id="ARBA00023015"/>
    </source>
</evidence>